<evidence type="ECO:0000256" key="9">
    <source>
        <dbReference type="ARBA" id="ARBA00023125"/>
    </source>
</evidence>
<dbReference type="GO" id="GO:0048476">
    <property type="term" value="C:Holliday junction resolvase complex"/>
    <property type="evidence" value="ECO:0007669"/>
    <property type="project" value="UniProtKB-UniRule"/>
</dbReference>
<dbReference type="SUPFAM" id="SSF53098">
    <property type="entry name" value="Ribonuclease H-like"/>
    <property type="match status" value="1"/>
</dbReference>
<comment type="catalytic activity">
    <reaction evidence="12 13">
        <text>Endonucleolytic cleavage at a junction such as a reciprocal single-stranded crossover between two homologous DNA duplexes (Holliday junction).</text>
        <dbReference type="EC" id="3.1.21.10"/>
    </reaction>
</comment>
<gene>
    <name evidence="13" type="primary">ruvC</name>
    <name evidence="15" type="ORF">A3I24_03725</name>
</gene>
<keyword evidence="11 13" id="KW-0234">DNA repair</keyword>
<dbReference type="GO" id="GO:0006310">
    <property type="term" value="P:DNA recombination"/>
    <property type="evidence" value="ECO:0007669"/>
    <property type="project" value="UniProtKB-UniRule"/>
</dbReference>
<dbReference type="GO" id="GO:0006281">
    <property type="term" value="P:DNA repair"/>
    <property type="evidence" value="ECO:0007669"/>
    <property type="project" value="UniProtKB-UniRule"/>
</dbReference>
<comment type="subcellular location">
    <subcellularLocation>
        <location evidence="13">Cytoplasm</location>
    </subcellularLocation>
</comment>
<keyword evidence="3 13" id="KW-0540">Nuclease</keyword>
<keyword evidence="6 13" id="KW-0227">DNA damage</keyword>
<dbReference type="Pfam" id="PF02075">
    <property type="entry name" value="RuvC"/>
    <property type="match status" value="1"/>
</dbReference>
<evidence type="ECO:0000256" key="13">
    <source>
        <dbReference type="HAMAP-Rule" id="MF_00034"/>
    </source>
</evidence>
<feature type="active site" evidence="13">
    <location>
        <position position="61"/>
    </location>
</feature>
<dbReference type="PANTHER" id="PTHR30194">
    <property type="entry name" value="CROSSOVER JUNCTION ENDODEOXYRIBONUCLEASE RUVC"/>
    <property type="match status" value="1"/>
</dbReference>
<comment type="subunit">
    <text evidence="13">Homodimer which binds Holliday junction (HJ) DNA. The HJ becomes 2-fold symmetrical on binding to RuvC with unstacked arms; it has a different conformation from HJ DNA in complex with RuvA. In the full resolvosome a probable DNA-RuvA(4)-RuvB(12)-RuvC(2) complex forms which resolves the HJ.</text>
</comment>
<dbReference type="GO" id="GO:0008821">
    <property type="term" value="F:crossover junction DNA endonuclease activity"/>
    <property type="evidence" value="ECO:0007669"/>
    <property type="project" value="UniProtKB-UniRule"/>
</dbReference>
<dbReference type="STRING" id="1798409.A3I24_03725"/>
<evidence type="ECO:0000256" key="1">
    <source>
        <dbReference type="ARBA" id="ARBA00009518"/>
    </source>
</evidence>
<dbReference type="NCBIfam" id="TIGR00228">
    <property type="entry name" value="ruvC"/>
    <property type="match status" value="1"/>
</dbReference>
<evidence type="ECO:0000256" key="4">
    <source>
        <dbReference type="ARBA" id="ARBA00022723"/>
    </source>
</evidence>
<keyword evidence="10 13" id="KW-0233">DNA recombination</keyword>
<dbReference type="GO" id="GO:0005737">
    <property type="term" value="C:cytoplasm"/>
    <property type="evidence" value="ECO:0007669"/>
    <property type="project" value="UniProtKB-SubCell"/>
</dbReference>
<feature type="active site" evidence="13">
    <location>
        <position position="7"/>
    </location>
</feature>
<evidence type="ECO:0000256" key="12">
    <source>
        <dbReference type="ARBA" id="ARBA00029354"/>
    </source>
</evidence>
<keyword evidence="8 13" id="KW-0460">Magnesium</keyword>
<keyword evidence="2 13" id="KW-0963">Cytoplasm</keyword>
<feature type="binding site" evidence="13">
    <location>
        <position position="7"/>
    </location>
    <ligand>
        <name>Mg(2+)</name>
        <dbReference type="ChEBI" id="CHEBI:18420"/>
        <label>1</label>
    </ligand>
</feature>
<dbReference type="Proteomes" id="UP000177690">
    <property type="component" value="Unassembled WGS sequence"/>
</dbReference>
<sequence length="155" mass="17108">MKILGIDPGTHRIGYGLILRKNGLKPVAYGVIEIQEGSILIAAEQFQKLLEKLKPNLVAVEKLFFSKNRKTALSVAQTRGILMLKILENKIPLVEYGPMEIKQAVTGYGLSDKKAVSFMVKRFLNMPEISGYDDASDALAIAITAANRIHLNNNL</sequence>
<feature type="binding site" evidence="13">
    <location>
        <position position="134"/>
    </location>
    <ligand>
        <name>Mg(2+)</name>
        <dbReference type="ChEBI" id="CHEBI:18420"/>
        <label>1</label>
    </ligand>
</feature>
<accession>A0A1G1ZSU1</accession>
<keyword evidence="9 13" id="KW-0238">DNA-binding</keyword>
<feature type="binding site" evidence="13">
    <location>
        <position position="61"/>
    </location>
    <ligand>
        <name>Mg(2+)</name>
        <dbReference type="ChEBI" id="CHEBI:18420"/>
        <label>2</label>
    </ligand>
</feature>
<protein>
    <recommendedName>
        <fullName evidence="13 14">Crossover junction endodeoxyribonuclease RuvC</fullName>
        <ecNumber evidence="13 14">3.1.21.10</ecNumber>
    </recommendedName>
    <alternativeName>
        <fullName evidence="13">Holliday junction nuclease RuvC</fullName>
    </alternativeName>
    <alternativeName>
        <fullName evidence="13">Holliday junction resolvase RuvC</fullName>
    </alternativeName>
</protein>
<reference evidence="15 16" key="1">
    <citation type="journal article" date="2016" name="Nat. Commun.">
        <title>Thousands of microbial genomes shed light on interconnected biogeochemical processes in an aquifer system.</title>
        <authorList>
            <person name="Anantharaman K."/>
            <person name="Brown C.T."/>
            <person name="Hug L.A."/>
            <person name="Sharon I."/>
            <person name="Castelle C.J."/>
            <person name="Probst A.J."/>
            <person name="Thomas B.C."/>
            <person name="Singh A."/>
            <person name="Wilkins M.J."/>
            <person name="Karaoz U."/>
            <person name="Brodie E.L."/>
            <person name="Williams K.H."/>
            <person name="Hubbard S.S."/>
            <person name="Banfield J.F."/>
        </authorList>
    </citation>
    <scope>NUCLEOTIDE SEQUENCE [LARGE SCALE GENOMIC DNA]</scope>
</reference>
<evidence type="ECO:0000256" key="10">
    <source>
        <dbReference type="ARBA" id="ARBA00023172"/>
    </source>
</evidence>
<evidence type="ECO:0000313" key="15">
    <source>
        <dbReference type="EMBL" id="OGY67196.1"/>
    </source>
</evidence>
<dbReference type="Gene3D" id="3.30.420.10">
    <property type="entry name" value="Ribonuclease H-like superfamily/Ribonuclease H"/>
    <property type="match status" value="1"/>
</dbReference>
<dbReference type="EMBL" id="MHJL01000029">
    <property type="protein sequence ID" value="OGY67196.1"/>
    <property type="molecule type" value="Genomic_DNA"/>
</dbReference>
<dbReference type="GO" id="GO:0000287">
    <property type="term" value="F:magnesium ion binding"/>
    <property type="evidence" value="ECO:0007669"/>
    <property type="project" value="UniProtKB-UniRule"/>
</dbReference>
<dbReference type="PRINTS" id="PR00696">
    <property type="entry name" value="RSOLVASERUVC"/>
</dbReference>
<dbReference type="CDD" id="cd16962">
    <property type="entry name" value="RuvC"/>
    <property type="match status" value="1"/>
</dbReference>
<keyword evidence="5 13" id="KW-0255">Endonuclease</keyword>
<feature type="active site" evidence="13">
    <location>
        <position position="134"/>
    </location>
</feature>
<evidence type="ECO:0000256" key="8">
    <source>
        <dbReference type="ARBA" id="ARBA00022842"/>
    </source>
</evidence>
<comment type="caution">
    <text evidence="15">The sequence shown here is derived from an EMBL/GenBank/DDBJ whole genome shotgun (WGS) entry which is preliminary data.</text>
</comment>
<comment type="similarity">
    <text evidence="1 13">Belongs to the RuvC family.</text>
</comment>
<dbReference type="InterPro" id="IPR012337">
    <property type="entry name" value="RNaseH-like_sf"/>
</dbReference>
<dbReference type="HAMAP" id="MF_00034">
    <property type="entry name" value="RuvC"/>
    <property type="match status" value="1"/>
</dbReference>
<organism evidence="15 16">
    <name type="scientific">Candidatus Harrisonbacteria bacterium RIFCSPLOWO2_02_FULL_41_13b</name>
    <dbReference type="NCBI Taxonomy" id="1798409"/>
    <lineage>
        <taxon>Bacteria</taxon>
        <taxon>Candidatus Harrisoniibacteriota</taxon>
    </lineage>
</organism>
<evidence type="ECO:0000256" key="11">
    <source>
        <dbReference type="ARBA" id="ARBA00023204"/>
    </source>
</evidence>
<dbReference type="PANTHER" id="PTHR30194:SF3">
    <property type="entry name" value="CROSSOVER JUNCTION ENDODEOXYRIBONUCLEASE RUVC"/>
    <property type="match status" value="1"/>
</dbReference>
<dbReference type="GO" id="GO:0003677">
    <property type="term" value="F:DNA binding"/>
    <property type="evidence" value="ECO:0007669"/>
    <property type="project" value="UniProtKB-KW"/>
</dbReference>
<dbReference type="InterPro" id="IPR002176">
    <property type="entry name" value="X-over_junc_endoDNase_RuvC"/>
</dbReference>
<keyword evidence="4 13" id="KW-0479">Metal-binding</keyword>
<keyword evidence="7 13" id="KW-0378">Hydrolase</keyword>
<proteinExistence type="inferred from homology"/>
<evidence type="ECO:0000256" key="7">
    <source>
        <dbReference type="ARBA" id="ARBA00022801"/>
    </source>
</evidence>
<evidence type="ECO:0000256" key="5">
    <source>
        <dbReference type="ARBA" id="ARBA00022759"/>
    </source>
</evidence>
<comment type="function">
    <text evidence="13">The RuvA-RuvB-RuvC complex processes Holliday junction (HJ) DNA during genetic recombination and DNA repair. Endonuclease that resolves HJ intermediates. Cleaves cruciform DNA by making single-stranded nicks across the HJ at symmetrical positions within the homologous arms, yielding a 5'-phosphate and a 3'-hydroxyl group; requires a central core of homology in the junction. The consensus cleavage sequence is 5'-(A/T)TT(C/G)-3'. Cleavage occurs on the 3'-side of the TT dinucleotide at the point of strand exchange. HJ branch migration catalyzed by RuvA-RuvB allows RuvC to scan DNA until it finds its consensus sequence, where it cleaves and resolves the cruciform DNA.</text>
</comment>
<evidence type="ECO:0000256" key="2">
    <source>
        <dbReference type="ARBA" id="ARBA00022490"/>
    </source>
</evidence>
<evidence type="ECO:0000313" key="16">
    <source>
        <dbReference type="Proteomes" id="UP000177690"/>
    </source>
</evidence>
<evidence type="ECO:0000256" key="6">
    <source>
        <dbReference type="ARBA" id="ARBA00022763"/>
    </source>
</evidence>
<dbReference type="AlphaFoldDB" id="A0A1G1ZSU1"/>
<evidence type="ECO:0000256" key="3">
    <source>
        <dbReference type="ARBA" id="ARBA00022722"/>
    </source>
</evidence>
<dbReference type="EC" id="3.1.21.10" evidence="13 14"/>
<comment type="cofactor">
    <cofactor evidence="13">
        <name>Mg(2+)</name>
        <dbReference type="ChEBI" id="CHEBI:18420"/>
    </cofactor>
    <text evidence="13">Binds 2 Mg(2+) ion per subunit.</text>
</comment>
<dbReference type="InterPro" id="IPR036397">
    <property type="entry name" value="RNaseH_sf"/>
</dbReference>
<dbReference type="FunFam" id="3.30.420.10:FF:000002">
    <property type="entry name" value="Crossover junction endodeoxyribonuclease RuvC"/>
    <property type="match status" value="1"/>
</dbReference>
<evidence type="ECO:0000256" key="14">
    <source>
        <dbReference type="NCBIfam" id="TIGR00228"/>
    </source>
</evidence>
<name>A0A1G1ZSU1_9BACT</name>